<accession>A0A401J993</accession>
<reference evidence="1 2" key="1">
    <citation type="submission" date="2014-12" db="EMBL/GenBank/DDBJ databases">
        <title>Whole genome sequencing of Sphingobium xenophagum OW59.</title>
        <authorList>
            <person name="Ohta Y."/>
            <person name="Nishi S."/>
            <person name="Hatada Y."/>
        </authorList>
    </citation>
    <scope>NUCLEOTIDE SEQUENCE [LARGE SCALE GENOMIC DNA]</scope>
    <source>
        <strain evidence="1 2">OW59</strain>
    </source>
</reference>
<dbReference type="RefSeq" id="WP_130754969.1">
    <property type="nucleotide sequence ID" value="NZ_BBQY01000089.1"/>
</dbReference>
<organism evidence="1 2">
    <name type="scientific">Sphingobium xenophagum</name>
    <dbReference type="NCBI Taxonomy" id="121428"/>
    <lineage>
        <taxon>Bacteria</taxon>
        <taxon>Pseudomonadati</taxon>
        <taxon>Pseudomonadota</taxon>
        <taxon>Alphaproteobacteria</taxon>
        <taxon>Sphingomonadales</taxon>
        <taxon>Sphingomonadaceae</taxon>
        <taxon>Sphingobium</taxon>
    </lineage>
</organism>
<proteinExistence type="predicted"/>
<keyword evidence="2" id="KW-1185">Reference proteome</keyword>
<sequence>MSGEQKGPVFHVPAVPRLLAFDGRLYLYWSALTIEQGDIKRATVRGAELVEAGGLPQIKGTNGIIRPFDPPSRDVWSPGRDKMSNRIVNLMGFWNDGGSFLAFAALGGEGCHEPLSQGRGCFRLAVKRSRSPLGANAFGRGSDVDLRLPSNPQEYAAPIVDPTGHRWLMGHFVRPPDNGFADRAPAPPATYWRKSERASALVLLPLGQR</sequence>
<gene>
    <name evidence="1" type="ORF">MBESOW_P4482</name>
</gene>
<name>A0A401J993_SPHXE</name>
<evidence type="ECO:0000313" key="1">
    <source>
        <dbReference type="EMBL" id="GBH33193.1"/>
    </source>
</evidence>
<comment type="caution">
    <text evidence="1">The sequence shown here is derived from an EMBL/GenBank/DDBJ whole genome shotgun (WGS) entry which is preliminary data.</text>
</comment>
<evidence type="ECO:0000313" key="2">
    <source>
        <dbReference type="Proteomes" id="UP000290975"/>
    </source>
</evidence>
<dbReference type="Proteomes" id="UP000290975">
    <property type="component" value="Unassembled WGS sequence"/>
</dbReference>
<dbReference type="AlphaFoldDB" id="A0A401J993"/>
<dbReference type="EMBL" id="BBQY01000089">
    <property type="protein sequence ID" value="GBH33193.1"/>
    <property type="molecule type" value="Genomic_DNA"/>
</dbReference>
<protein>
    <submittedName>
        <fullName evidence="1">Uncharacterized protein</fullName>
    </submittedName>
</protein>